<dbReference type="eggNOG" id="ENOG502SCCN">
    <property type="taxonomic scope" value="Eukaryota"/>
</dbReference>
<proteinExistence type="predicted"/>
<evidence type="ECO:0000256" key="1">
    <source>
        <dbReference type="SAM" id="MobiDB-lite"/>
    </source>
</evidence>
<feature type="signal peptide" evidence="2">
    <location>
        <begin position="1"/>
        <end position="23"/>
    </location>
</feature>
<evidence type="ECO:0000256" key="2">
    <source>
        <dbReference type="SAM" id="SignalP"/>
    </source>
</evidence>
<dbReference type="HOGENOM" id="CLU_074173_2_1_1"/>
<dbReference type="PANTHER" id="PTHR40640:SF1">
    <property type="entry name" value="ANCHORED GLYCOPROTEIN, PUTATIVE (AFU_ORTHOLOGUE AFUA_8G04860)-RELATED"/>
    <property type="match status" value="1"/>
</dbReference>
<dbReference type="OrthoDB" id="4991875at2759"/>
<evidence type="ECO:0000313" key="4">
    <source>
        <dbReference type="Proteomes" id="UP000006753"/>
    </source>
</evidence>
<dbReference type="GeneID" id="18762607"/>
<dbReference type="KEGG" id="mbe:MBM_06672"/>
<sequence length="222" mass="21956">MLMRKSTLAILALVDVGAAAAAAANSTVSLLFPGYATGENWQVLGSIVASDAAATTYALSCADTSDDSECPIPTSFTFVEGPSTIHYQMTLPYGSGSNELNCKITPAPSPLGVCTATVAEIESSSTETSRITLSLNDASYSSYVGTLAVTITAGVAATTSSVASTTTSASPSSSKGSGSSTRSGTPAVGSPSSTSLSTGGTPMITQAPWVLGAAAALAYAAL</sequence>
<gene>
    <name evidence="3" type="ORF">MBM_06672</name>
</gene>
<reference evidence="3 4" key="1">
    <citation type="journal article" date="2012" name="BMC Genomics">
        <title>Sequencing the genome of Marssonina brunnea reveals fungus-poplar co-evolution.</title>
        <authorList>
            <person name="Zhu S."/>
            <person name="Cao Y.-Z."/>
            <person name="Jiang C."/>
            <person name="Tan B.-Y."/>
            <person name="Wang Z."/>
            <person name="Feng S."/>
            <person name="Zhang L."/>
            <person name="Su X.-H."/>
            <person name="Brejova B."/>
            <person name="Vinar T."/>
            <person name="Xu M."/>
            <person name="Wang M.-X."/>
            <person name="Zhang S.-G."/>
            <person name="Huang M.-R."/>
            <person name="Wu R."/>
            <person name="Zhou Y."/>
        </authorList>
    </citation>
    <scope>NUCLEOTIDE SEQUENCE [LARGE SCALE GENOMIC DNA]</scope>
    <source>
        <strain evidence="3 4">MB_m1</strain>
    </source>
</reference>
<dbReference type="AlphaFoldDB" id="K1WR05"/>
<dbReference type="PANTHER" id="PTHR40640">
    <property type="entry name" value="ANCHORED GLYCOPROTEIN, PUTATIVE (AFU_ORTHOLOGUE AFUA_8G04860)-RELATED"/>
    <property type="match status" value="1"/>
</dbReference>
<dbReference type="InParanoid" id="K1WR05"/>
<evidence type="ECO:0000313" key="3">
    <source>
        <dbReference type="EMBL" id="EKD15456.1"/>
    </source>
</evidence>
<organism evidence="3 4">
    <name type="scientific">Marssonina brunnea f. sp. multigermtubi (strain MB_m1)</name>
    <name type="common">Marssonina leaf spot fungus</name>
    <dbReference type="NCBI Taxonomy" id="1072389"/>
    <lineage>
        <taxon>Eukaryota</taxon>
        <taxon>Fungi</taxon>
        <taxon>Dikarya</taxon>
        <taxon>Ascomycota</taxon>
        <taxon>Pezizomycotina</taxon>
        <taxon>Leotiomycetes</taxon>
        <taxon>Helotiales</taxon>
        <taxon>Drepanopezizaceae</taxon>
        <taxon>Drepanopeziza</taxon>
    </lineage>
</organism>
<feature type="region of interest" description="Disordered" evidence="1">
    <location>
        <begin position="162"/>
        <end position="200"/>
    </location>
</feature>
<dbReference type="OMA" id="MDISYSY"/>
<dbReference type="Proteomes" id="UP000006753">
    <property type="component" value="Unassembled WGS sequence"/>
</dbReference>
<keyword evidence="4" id="KW-1185">Reference proteome</keyword>
<accession>K1WR05</accession>
<protein>
    <recommendedName>
        <fullName evidence="5">GPI anchored protein</fullName>
    </recommendedName>
</protein>
<name>K1WR05_MARBU</name>
<feature type="chain" id="PRO_5003853033" description="GPI anchored protein" evidence="2">
    <location>
        <begin position="24"/>
        <end position="222"/>
    </location>
</feature>
<dbReference type="EMBL" id="JH921442">
    <property type="protein sequence ID" value="EKD15456.1"/>
    <property type="molecule type" value="Genomic_DNA"/>
</dbReference>
<evidence type="ECO:0008006" key="5">
    <source>
        <dbReference type="Google" id="ProtNLM"/>
    </source>
</evidence>
<keyword evidence="2" id="KW-0732">Signal</keyword>